<dbReference type="Proteomes" id="UP000000787">
    <property type="component" value="Chromosome"/>
</dbReference>
<gene>
    <name evidence="1" type="ordered locus">Haur_1356</name>
</gene>
<reference evidence="1 2" key="1">
    <citation type="journal article" date="2011" name="Stand. Genomic Sci.">
        <title>Complete genome sequence of the filamentous gliding predatory bacterium Herpetosiphon aurantiacus type strain (114-95(T)).</title>
        <authorList>
            <person name="Kiss H."/>
            <person name="Nett M."/>
            <person name="Domin N."/>
            <person name="Martin K."/>
            <person name="Maresca J.A."/>
            <person name="Copeland A."/>
            <person name="Lapidus A."/>
            <person name="Lucas S."/>
            <person name="Berry K.W."/>
            <person name="Glavina Del Rio T."/>
            <person name="Dalin E."/>
            <person name="Tice H."/>
            <person name="Pitluck S."/>
            <person name="Richardson P."/>
            <person name="Bruce D."/>
            <person name="Goodwin L."/>
            <person name="Han C."/>
            <person name="Detter J.C."/>
            <person name="Schmutz J."/>
            <person name="Brettin T."/>
            <person name="Land M."/>
            <person name="Hauser L."/>
            <person name="Kyrpides N.C."/>
            <person name="Ivanova N."/>
            <person name="Goker M."/>
            <person name="Woyke T."/>
            <person name="Klenk H.P."/>
            <person name="Bryant D.A."/>
        </authorList>
    </citation>
    <scope>NUCLEOTIDE SEQUENCE [LARGE SCALE GENOMIC DNA]</scope>
    <source>
        <strain evidence="2">ATCC 23779 / DSM 785 / 114-95</strain>
    </source>
</reference>
<protein>
    <submittedName>
        <fullName evidence="1">Uncharacterized protein</fullName>
    </submittedName>
</protein>
<sequence length="100" mass="10761">MGNIGNGEKAAGATVAVATVEPSTNSVTSAKRPTKRTNNAVLRQIKPVSQQEALEMLRSALVYLQLSGVQARYRTTEVGLLLQLDAVYLDGVRFAVRDCI</sequence>
<organism evidence="1 2">
    <name type="scientific">Herpetosiphon aurantiacus (strain ATCC 23779 / DSM 785 / 114-95)</name>
    <dbReference type="NCBI Taxonomy" id="316274"/>
    <lineage>
        <taxon>Bacteria</taxon>
        <taxon>Bacillati</taxon>
        <taxon>Chloroflexota</taxon>
        <taxon>Chloroflexia</taxon>
        <taxon>Herpetosiphonales</taxon>
        <taxon>Herpetosiphonaceae</taxon>
        <taxon>Herpetosiphon</taxon>
    </lineage>
</organism>
<dbReference type="HOGENOM" id="CLU_2301983_0_0_0"/>
<dbReference type="InParanoid" id="A9B2F6"/>
<keyword evidence="2" id="KW-1185">Reference proteome</keyword>
<dbReference type="BioCyc" id="HAUR316274:GHYA-1377-MONOMER"/>
<accession>A9B2F6</accession>
<evidence type="ECO:0000313" key="1">
    <source>
        <dbReference type="EMBL" id="ABX04001.1"/>
    </source>
</evidence>
<proteinExistence type="predicted"/>
<name>A9B2F6_HERA2</name>
<dbReference type="STRING" id="316274.Haur_1356"/>
<dbReference type="KEGG" id="hau:Haur_1356"/>
<dbReference type="AlphaFoldDB" id="A9B2F6"/>
<evidence type="ECO:0000313" key="2">
    <source>
        <dbReference type="Proteomes" id="UP000000787"/>
    </source>
</evidence>
<dbReference type="EMBL" id="CP000875">
    <property type="protein sequence ID" value="ABX04001.1"/>
    <property type="molecule type" value="Genomic_DNA"/>
</dbReference>